<sequence>MRDEARCLEIQGITVTPRAGGAAISFDLAVSSPYRRPDFDAWACDVIWSREDWRDHPIFGATPFQAVQLAVRFAETRLRHELDRAEVTVDGAPAVFDEVV</sequence>
<evidence type="ECO:0000313" key="1">
    <source>
        <dbReference type="EMBL" id="MFC0633158.1"/>
    </source>
</evidence>
<dbReference type="Proteomes" id="UP001589906">
    <property type="component" value="Unassembled WGS sequence"/>
</dbReference>
<accession>A0ABV6R3J8</accession>
<keyword evidence="2" id="KW-1185">Reference proteome</keyword>
<reference evidence="1 2" key="1">
    <citation type="submission" date="2024-09" db="EMBL/GenBank/DDBJ databases">
        <authorList>
            <person name="Sun Q."/>
            <person name="Mori K."/>
        </authorList>
    </citation>
    <scope>NUCLEOTIDE SEQUENCE [LARGE SCALE GENOMIC DNA]</scope>
    <source>
        <strain evidence="1 2">NCAIM B.02621</strain>
    </source>
</reference>
<gene>
    <name evidence="1" type="ORF">ACFFGE_04610</name>
</gene>
<evidence type="ECO:0000313" key="2">
    <source>
        <dbReference type="Proteomes" id="UP001589906"/>
    </source>
</evidence>
<name>A0ABV6R3J8_9CAUL</name>
<dbReference type="RefSeq" id="WP_376834749.1">
    <property type="nucleotide sequence ID" value="NZ_JBHLSW010000003.1"/>
</dbReference>
<organism evidence="1 2">
    <name type="scientific">Brevundimonas balnearis</name>
    <dbReference type="NCBI Taxonomy" id="1572858"/>
    <lineage>
        <taxon>Bacteria</taxon>
        <taxon>Pseudomonadati</taxon>
        <taxon>Pseudomonadota</taxon>
        <taxon>Alphaproteobacteria</taxon>
        <taxon>Caulobacterales</taxon>
        <taxon>Caulobacteraceae</taxon>
        <taxon>Brevundimonas</taxon>
    </lineage>
</organism>
<proteinExistence type="predicted"/>
<protein>
    <submittedName>
        <fullName evidence="1">Uncharacterized protein</fullName>
    </submittedName>
</protein>
<comment type="caution">
    <text evidence="1">The sequence shown here is derived from an EMBL/GenBank/DDBJ whole genome shotgun (WGS) entry which is preliminary data.</text>
</comment>
<dbReference type="EMBL" id="JBHLSW010000003">
    <property type="protein sequence ID" value="MFC0633158.1"/>
    <property type="molecule type" value="Genomic_DNA"/>
</dbReference>